<feature type="compositionally biased region" description="Polar residues" evidence="1">
    <location>
        <begin position="503"/>
        <end position="519"/>
    </location>
</feature>
<dbReference type="PANTHER" id="PTHR32305">
    <property type="match status" value="1"/>
</dbReference>
<dbReference type="PANTHER" id="PTHR32305:SF17">
    <property type="entry name" value="TRNA NUCLEASE WAPA"/>
    <property type="match status" value="1"/>
</dbReference>
<organism evidence="4 5">
    <name type="scientific">Streptacidiphilus monticola</name>
    <dbReference type="NCBI Taxonomy" id="2161674"/>
    <lineage>
        <taxon>Bacteria</taxon>
        <taxon>Bacillati</taxon>
        <taxon>Actinomycetota</taxon>
        <taxon>Actinomycetes</taxon>
        <taxon>Kitasatosporales</taxon>
        <taxon>Streptomycetaceae</taxon>
        <taxon>Streptacidiphilus</taxon>
    </lineage>
</organism>
<dbReference type="SUPFAM" id="SSF51110">
    <property type="entry name" value="alpha-D-mannose-specific plant lectins"/>
    <property type="match status" value="1"/>
</dbReference>
<dbReference type="PROSITE" id="PS50927">
    <property type="entry name" value="BULB_LECTIN"/>
    <property type="match status" value="1"/>
</dbReference>
<dbReference type="Gene3D" id="2.80.10.50">
    <property type="match status" value="1"/>
</dbReference>
<feature type="compositionally biased region" description="Polar residues" evidence="1">
    <location>
        <begin position="1066"/>
        <end position="1077"/>
    </location>
</feature>
<feature type="region of interest" description="Disordered" evidence="1">
    <location>
        <begin position="500"/>
        <end position="525"/>
    </location>
</feature>
<evidence type="ECO:0000256" key="2">
    <source>
        <dbReference type="SAM" id="SignalP"/>
    </source>
</evidence>
<dbReference type="InterPro" id="IPR031325">
    <property type="entry name" value="RHS_repeat"/>
</dbReference>
<sequence length="2770" mass="283952">MAGRRRWFASGRNRGWGRAATALALTAAFSVTAPLGVAQGVTGYHFKGTVWNPRPLPSLPVVRGHALTDATATSLTKGGHGLRRYQAKAPAWPAAGATTVVLTAPAATATGAGSSASPTASAQAQASAAAAQRAAAAGHSGDAVPVSGPVKASGLPVWVGPAPTAKGANRNAARGATPAQVRVQVASHQQSLAAGANGMLVGLQRADGAAGPGAVQVVIDYAALAKAYGGGYGSRLALFALPSCALSTPWVAACRTRTPLAFTNRAGADQLVTTLTLRNGTAAGGSSTASRGAGPTALAPMDTSSNMSLVGVSSADAGSQGNYGATSLSPSGSWQASATGSFTYSYPIDVPAAIGGSAPNVAFSYDSQSVDGETSARNAQASWIGDGWNYQPGFIERSYRGCGSLLKSDGSHVLKGSGDECWVGDNATISFGSHSGQLVPTTKDSSVPGIVAQWKLQGDDGTVVQELSGAQNGLYQGIYYRVLSTDGAIAYFGADHAPASAAENASPQSGTPTDPSTHSAWGEPVLHPVSGDPCYNSGDDTASTCSSPEGWRWNLDFTVSPTGFVQRYDYTQEENYYDLGGGQAASGSSGTLTKYTRGGVLSKISYGYQLADELAGRTPAAEVDFVTKQRCQTSSSFDCTAAIDDSNATNWPDVPFDLACESGDTTTLPPGSTSVPAGTCITASPSFWTTLRLDQVVTKVHVIDPSSHADKGMVPVDSYQLGQVYSDAGGTVDPVTGTTVDPKDAGSLQAVMWLQSVAHTGDADSYDGGNSPVTLNQVSFTGTEIDNRVNDSSPAAPPLYRPRIASIQTETGEGVAVEYNSTPCAGLTLSFDHADTNTNSCYPVYWTPPGNSQPVKDWFNKVTVHAVYVSDLTIAHTYVPGQTKVVAGSAQHVSVYSYGTPAWHRDDSAETDDQYRTWDQFRGYRTVTVESGDPTTSDPITQITTTYLQGMDGDYTSDGTQRSVKVPDSVGDSVTDSNWLAGTALETDTYTQAGGTVLTKTVTPVSNTTQTASSPQTPWTDWNSTDFPGTTEPALSTLPPLTSHRGTNTTSRTYALLANGTWRENQTVTTDDSQGRPSTVDATADVTGTAPQEACTTTTYAAPGSGNPMMLTYPDQVTKAAGSCASPTTLLSDQQMYYGGDGTLSGIGTFGQVDQTGLVTGTRIATSCTTGAYCTGSNENWRTTAAMSYDGAGRITRTLDAKGNPTGTTYTPTWNGAGGNTNPTTIVSTNPQGWTTTSKLDPLRGLATENTDANNRVTDFTYDALGRRTAVWLPGRSMSANAGSPNESFSYSVNPGAVPAPGGTITNPGAPTSVTTNVLREDGSYATSISIYDGMLQLRQTQASPQGASTSGRLISDFFYDSHGWQRLSYSAYSDPNNPPSTTMYAADETTVPAESATVYDGSGRATAEVLYHQGVEQWQRATSYPGADETDTSQIEDATGKVIPNGGGTSTKTFTNALGQTTSSVVQNTDSTVKLTGGQIIPSGTSLASGSVRLAMQADGNLVLYGVATGKSLWATATNGNAGAYAQFGTDGNLHVYSSTGSSLWNSGLAAASGSVLKLQTDANLVIYNSAGTAVWSSGTYHKAAEADATTSYTYTPAGQVASVKDSAGNTWSYQYNLLGQKTQATDPNTGTSSFGPYDALGNLEQTTDPRGQVLSYQYDWDSRLVGSYTGPWSATPSDANRLTEFTYDTLAKGYPTASIRYVGGKTSGKAYTEAVTGYDTAYRPTGTTVTIPAADGFAAAGQTTAPSSGTVTYTMSASYTPNTGLLNSTTYQADGGLPAETVSYGYWGTDRPNGFGSSISGAPAYLVQTGYDALGRETQANYQTLASGKQFATTAQYDDTTGALTQTSSSLQTLTSALDVVNYRYNQAGELTAIDDLQNNSTHDTQCFSYNSFDRLTQAWTDTGGLDHSGATDPTVGDIGGCANAAPQVSATAPIKTTSVGGPAPYWQSYTYDLLGDRTGMVNHDTGGNAANDTTQTMAYPGADGTTAATHPNQATSVTSTTPGLGTTTTTPSYADPAFGNTNAGDTASRTSSGPLVTNFTLSSGGKLCVDDASGSTTAENKVQIWTCNSTSSQQWTLASDGTVQLTGKGVCLDTAGDATANGTKVVIDACDHTKSTQLWKPTPSGTLVNLATPSSSPLCLADPSSSATTGTQLVIWTCGSGGQTWTSPGAGQTLASPQTFTYDAEGRTSTVTDAGSTGAQTSSYLYDADGSLLEQTTSLNGVAQTRILYLFGGAEQITQYVASKSWNALRYYQGTDGTTLTRSSSGSLTYQVANGQGTAETAIDATTLNVTRRYFDPYGKPRGATPASWVSTDENHGFLGKPTDANTGLDLLGARAYDPVQGRFTSADPMFEAGDPNQMGGYTYAADNPATASDPSGLMIPSDPGCDGPCGGGDSGGATGGVCTCQCQGTCGPGADTKTTKNTTTVVTTTTTTTTTSSNDGGCHGFWSCLGSVVTDVVEVVVVVVVVVTVVAAVTACAETVVVAPACIAAAGEAAGAVGGLVGGAGCVEMGCAGTGADPAADEPSSTGSTTGSTEADPPAATSGGGSTSEEPPPSSGSAATSSSAGSAAKAASKGGSADDSAASTNATNDSTAAPSTPSKGASGTAGSGSGGESASSSTGAMRNSPRQSRYGETYVTPSTPHLKALINPTNGRVNCVACAIATDSTMAGNPASAIPGGPFPISNITRYSGRSPSSGKLAGIIQRMRIAGPGARAIVVGTRKQPDADGVQGHAFNVINYHGLVVFLDGQGGLADPVDTFVSYMLWRTN</sequence>
<dbReference type="SMART" id="SM00458">
    <property type="entry name" value="RICIN"/>
    <property type="match status" value="1"/>
</dbReference>
<feature type="compositionally biased region" description="Low complexity" evidence="1">
    <location>
        <begin position="2559"/>
        <end position="2606"/>
    </location>
</feature>
<dbReference type="PROSITE" id="PS50231">
    <property type="entry name" value="RICIN_B_LECTIN"/>
    <property type="match status" value="1"/>
</dbReference>
<dbReference type="Proteomes" id="UP001596174">
    <property type="component" value="Unassembled WGS sequence"/>
</dbReference>
<keyword evidence="5" id="KW-1185">Reference proteome</keyword>
<dbReference type="NCBIfam" id="TIGR01643">
    <property type="entry name" value="YD_repeat_2x"/>
    <property type="match status" value="1"/>
</dbReference>
<feature type="compositionally biased region" description="Low complexity" evidence="1">
    <location>
        <begin position="1998"/>
        <end position="2015"/>
    </location>
</feature>
<dbReference type="Pfam" id="PF15644">
    <property type="entry name" value="Gln_amidase"/>
    <property type="match status" value="1"/>
</dbReference>
<dbReference type="InterPro" id="IPR022385">
    <property type="entry name" value="Rhs_assc_core"/>
</dbReference>
<dbReference type="InterPro" id="IPR001480">
    <property type="entry name" value="Bulb-type_lectin_dom"/>
</dbReference>
<dbReference type="RefSeq" id="WP_380581330.1">
    <property type="nucleotide sequence ID" value="NZ_JBHSQJ010000026.1"/>
</dbReference>
<feature type="chain" id="PRO_5045103114" evidence="2">
    <location>
        <begin position="34"/>
        <end position="2770"/>
    </location>
</feature>
<evidence type="ECO:0000256" key="1">
    <source>
        <dbReference type="SAM" id="MobiDB-lite"/>
    </source>
</evidence>
<dbReference type="Pfam" id="PF05593">
    <property type="entry name" value="RHS_repeat"/>
    <property type="match status" value="1"/>
</dbReference>
<dbReference type="Gene3D" id="2.180.10.10">
    <property type="entry name" value="RHS repeat-associated core"/>
    <property type="match status" value="1"/>
</dbReference>
<feature type="region of interest" description="Disordered" evidence="1">
    <location>
        <begin position="1066"/>
        <end position="1091"/>
    </location>
</feature>
<feature type="compositionally biased region" description="Low complexity" evidence="1">
    <location>
        <begin position="1079"/>
        <end position="1090"/>
    </location>
</feature>
<name>A0ABW1FXH2_9ACTN</name>
<dbReference type="Gene3D" id="2.90.10.10">
    <property type="entry name" value="Bulb-type lectin domain"/>
    <property type="match status" value="2"/>
</dbReference>
<proteinExistence type="predicted"/>
<dbReference type="CDD" id="cd00028">
    <property type="entry name" value="B_lectin"/>
    <property type="match status" value="1"/>
</dbReference>
<dbReference type="InterPro" id="IPR036426">
    <property type="entry name" value="Bulb-type_lectin_dom_sf"/>
</dbReference>
<feature type="region of interest" description="Disordered" evidence="1">
    <location>
        <begin position="1985"/>
        <end position="2020"/>
    </location>
</feature>
<dbReference type="InterPro" id="IPR000772">
    <property type="entry name" value="Ricin_B_lectin"/>
</dbReference>
<evidence type="ECO:0000259" key="3">
    <source>
        <dbReference type="PROSITE" id="PS50927"/>
    </source>
</evidence>
<dbReference type="NCBIfam" id="TIGR03696">
    <property type="entry name" value="Rhs_assc_core"/>
    <property type="match status" value="1"/>
</dbReference>
<feature type="domain" description="Bulb-type lectin" evidence="3">
    <location>
        <begin position="1473"/>
        <end position="1581"/>
    </location>
</feature>
<feature type="region of interest" description="Disordered" evidence="1">
    <location>
        <begin position="1198"/>
        <end position="1240"/>
    </location>
</feature>
<feature type="signal peptide" evidence="2">
    <location>
        <begin position="1"/>
        <end position="33"/>
    </location>
</feature>
<keyword evidence="2" id="KW-0732">Signal</keyword>
<dbReference type="SUPFAM" id="SSF50370">
    <property type="entry name" value="Ricin B-like lectins"/>
    <property type="match status" value="1"/>
</dbReference>
<evidence type="ECO:0000313" key="4">
    <source>
        <dbReference type="EMBL" id="MFC5907175.1"/>
    </source>
</evidence>
<dbReference type="InterPro" id="IPR006530">
    <property type="entry name" value="YD"/>
</dbReference>
<accession>A0ABW1FXH2</accession>
<feature type="region of interest" description="Disordered" evidence="1">
    <location>
        <begin position="952"/>
        <end position="972"/>
    </location>
</feature>
<dbReference type="InterPro" id="IPR028908">
    <property type="entry name" value="Tox-PL_dom"/>
</dbReference>
<dbReference type="Pfam" id="PF00652">
    <property type="entry name" value="Ricin_B_lectin"/>
    <property type="match status" value="1"/>
</dbReference>
<reference evidence="5" key="1">
    <citation type="journal article" date="2019" name="Int. J. Syst. Evol. Microbiol.">
        <title>The Global Catalogue of Microorganisms (GCM) 10K type strain sequencing project: providing services to taxonomists for standard genome sequencing and annotation.</title>
        <authorList>
            <consortium name="The Broad Institute Genomics Platform"/>
            <consortium name="The Broad Institute Genome Sequencing Center for Infectious Disease"/>
            <person name="Wu L."/>
            <person name="Ma J."/>
        </authorList>
    </citation>
    <scope>NUCLEOTIDE SEQUENCE [LARGE SCALE GENOMIC DNA]</scope>
    <source>
        <strain evidence="5">JCM 4816</strain>
    </source>
</reference>
<dbReference type="EMBL" id="JBHSQJ010000026">
    <property type="protein sequence ID" value="MFC5907175.1"/>
    <property type="molecule type" value="Genomic_DNA"/>
</dbReference>
<dbReference type="InterPro" id="IPR050708">
    <property type="entry name" value="T6SS_VgrG/RHS"/>
</dbReference>
<feature type="region of interest" description="Disordered" evidence="1">
    <location>
        <begin position="1001"/>
        <end position="1021"/>
    </location>
</feature>
<feature type="compositionally biased region" description="Low complexity" evidence="1">
    <location>
        <begin position="2528"/>
        <end position="2545"/>
    </location>
</feature>
<evidence type="ECO:0000313" key="5">
    <source>
        <dbReference type="Proteomes" id="UP001596174"/>
    </source>
</evidence>
<dbReference type="InterPro" id="IPR035992">
    <property type="entry name" value="Ricin_B-like_lectins"/>
</dbReference>
<feature type="compositionally biased region" description="Polar residues" evidence="1">
    <location>
        <begin position="1205"/>
        <end position="1239"/>
    </location>
</feature>
<feature type="region of interest" description="Disordered" evidence="1">
    <location>
        <begin position="2520"/>
        <end position="2639"/>
    </location>
</feature>
<gene>
    <name evidence="4" type="ORF">ACFP3V_08080</name>
</gene>
<protein>
    <submittedName>
        <fullName evidence="4">Ricin-type beta-trefoil lectin domain protein</fullName>
    </submittedName>
</protein>
<comment type="caution">
    <text evidence="4">The sequence shown here is derived from an EMBL/GenBank/DDBJ whole genome shotgun (WGS) entry which is preliminary data.</text>
</comment>
<dbReference type="SMART" id="SM00108">
    <property type="entry name" value="B_lectin"/>
    <property type="match status" value="1"/>
</dbReference>